<sequence>MGMDFIFPDIASALLSRSPNSFDIMVTYQEAILTETEQLIENINKLNAKMERVNNVETKQAIEKLRQVEQKMDLVYTFFKASMYANNIHSEDSQTDASPSTNRPSFEEPS</sequence>
<dbReference type="GO" id="GO:0072686">
    <property type="term" value="C:mitotic spindle"/>
    <property type="evidence" value="ECO:0007669"/>
    <property type="project" value="InterPro"/>
</dbReference>
<dbReference type="PANTHER" id="PTHR28017:SF1">
    <property type="entry name" value="DASH COMPLEX SUBUNIT DAD3"/>
    <property type="match status" value="1"/>
</dbReference>
<keyword evidence="14" id="KW-0131">Cell cycle</keyword>
<keyword evidence="7" id="KW-0132">Cell division</keyword>
<dbReference type="Proteomes" id="UP000077051">
    <property type="component" value="Unassembled WGS sequence"/>
</dbReference>
<dbReference type="Pfam" id="PF08656">
    <property type="entry name" value="DASH_Dad3"/>
    <property type="match status" value="1"/>
</dbReference>
<evidence type="ECO:0000256" key="13">
    <source>
        <dbReference type="ARBA" id="ARBA00023242"/>
    </source>
</evidence>
<dbReference type="GO" id="GO:0051010">
    <property type="term" value="F:microtubule plus-end binding"/>
    <property type="evidence" value="ECO:0007669"/>
    <property type="project" value="TreeGrafter"/>
</dbReference>
<evidence type="ECO:0000256" key="1">
    <source>
        <dbReference type="ARBA" id="ARBA00004123"/>
    </source>
</evidence>
<evidence type="ECO:0000256" key="6">
    <source>
        <dbReference type="ARBA" id="ARBA00022490"/>
    </source>
</evidence>
<dbReference type="STRING" id="747725.A0A162TIF3"/>
<dbReference type="GO" id="GO:0005874">
    <property type="term" value="C:microtubule"/>
    <property type="evidence" value="ECO:0007669"/>
    <property type="project" value="UniProtKB-KW"/>
</dbReference>
<evidence type="ECO:0000256" key="3">
    <source>
        <dbReference type="ARBA" id="ARBA00004629"/>
    </source>
</evidence>
<dbReference type="GO" id="GO:0042729">
    <property type="term" value="C:DASH complex"/>
    <property type="evidence" value="ECO:0007669"/>
    <property type="project" value="InterPro"/>
</dbReference>
<evidence type="ECO:0000313" key="20">
    <source>
        <dbReference type="Proteomes" id="UP000077051"/>
    </source>
</evidence>
<comment type="subcellular location">
    <subcellularLocation>
        <location evidence="3">Chromosome</location>
        <location evidence="3">Centromere</location>
        <location evidence="3">Kinetochore</location>
    </subcellularLocation>
    <subcellularLocation>
        <location evidence="2">Cytoplasm</location>
        <location evidence="2">Cytoskeleton</location>
        <location evidence="2">Spindle</location>
    </subcellularLocation>
    <subcellularLocation>
        <location evidence="1">Nucleus</location>
    </subcellularLocation>
</comment>
<dbReference type="VEuPathDB" id="FungiDB:MUCCIDRAFT_108653"/>
<evidence type="ECO:0000256" key="4">
    <source>
        <dbReference type="ARBA" id="ARBA00006277"/>
    </source>
</evidence>
<dbReference type="GO" id="GO:0008608">
    <property type="term" value="P:attachment of spindle microtubules to kinetochore"/>
    <property type="evidence" value="ECO:0007669"/>
    <property type="project" value="InterPro"/>
</dbReference>
<dbReference type="AlphaFoldDB" id="A0A162TIF3"/>
<evidence type="ECO:0000256" key="16">
    <source>
        <dbReference type="ARBA" id="ARBA00044179"/>
    </source>
</evidence>
<dbReference type="PANTHER" id="PTHR28017">
    <property type="entry name" value="DASH COMPLEX SUBUNIT DAD3"/>
    <property type="match status" value="1"/>
</dbReference>
<evidence type="ECO:0000256" key="14">
    <source>
        <dbReference type="ARBA" id="ARBA00023306"/>
    </source>
</evidence>
<dbReference type="EMBL" id="AMYB01000003">
    <property type="protein sequence ID" value="OAD04822.1"/>
    <property type="molecule type" value="Genomic_DNA"/>
</dbReference>
<dbReference type="OrthoDB" id="2443965at2759"/>
<protein>
    <recommendedName>
        <fullName evidence="16">DASH complex subunit DAD3</fullName>
    </recommendedName>
    <alternativeName>
        <fullName evidence="17">Outer kinetochore protein DAD3</fullName>
    </alternativeName>
</protein>
<evidence type="ECO:0000256" key="12">
    <source>
        <dbReference type="ARBA" id="ARBA00023212"/>
    </source>
</evidence>
<keyword evidence="8" id="KW-0493">Microtubule</keyword>
<evidence type="ECO:0000256" key="9">
    <source>
        <dbReference type="ARBA" id="ARBA00022776"/>
    </source>
</evidence>
<comment type="caution">
    <text evidence="19">The sequence shown here is derived from an EMBL/GenBank/DDBJ whole genome shotgun (WGS) entry which is preliminary data.</text>
</comment>
<evidence type="ECO:0000256" key="7">
    <source>
        <dbReference type="ARBA" id="ARBA00022618"/>
    </source>
</evidence>
<evidence type="ECO:0000256" key="11">
    <source>
        <dbReference type="ARBA" id="ARBA00022838"/>
    </source>
</evidence>
<dbReference type="InterPro" id="IPR013965">
    <property type="entry name" value="DASH_Dad3"/>
</dbReference>
<keyword evidence="12" id="KW-0206">Cytoskeleton</keyword>
<evidence type="ECO:0000256" key="17">
    <source>
        <dbReference type="ARBA" id="ARBA00044305"/>
    </source>
</evidence>
<feature type="region of interest" description="Disordered" evidence="18">
    <location>
        <begin position="89"/>
        <end position="110"/>
    </location>
</feature>
<accession>A0A162TIF3</accession>
<evidence type="ECO:0000256" key="5">
    <source>
        <dbReference type="ARBA" id="ARBA00022454"/>
    </source>
</evidence>
<evidence type="ECO:0000256" key="15">
    <source>
        <dbReference type="ARBA" id="ARBA00023328"/>
    </source>
</evidence>
<evidence type="ECO:0000256" key="10">
    <source>
        <dbReference type="ARBA" id="ARBA00022829"/>
    </source>
</evidence>
<evidence type="ECO:0000256" key="18">
    <source>
        <dbReference type="SAM" id="MobiDB-lite"/>
    </source>
</evidence>
<keyword evidence="20" id="KW-1185">Reference proteome</keyword>
<keyword evidence="5" id="KW-0158">Chromosome</keyword>
<keyword evidence="9" id="KW-0498">Mitosis</keyword>
<name>A0A162TIF3_MUCCL</name>
<evidence type="ECO:0000256" key="8">
    <source>
        <dbReference type="ARBA" id="ARBA00022701"/>
    </source>
</evidence>
<comment type="similarity">
    <text evidence="4">Belongs to the DASH complex DAD3 family.</text>
</comment>
<organism evidence="19 20">
    <name type="scientific">Mucor lusitanicus CBS 277.49</name>
    <dbReference type="NCBI Taxonomy" id="747725"/>
    <lineage>
        <taxon>Eukaryota</taxon>
        <taxon>Fungi</taxon>
        <taxon>Fungi incertae sedis</taxon>
        <taxon>Mucoromycota</taxon>
        <taxon>Mucoromycotina</taxon>
        <taxon>Mucoromycetes</taxon>
        <taxon>Mucorales</taxon>
        <taxon>Mucorineae</taxon>
        <taxon>Mucoraceae</taxon>
        <taxon>Mucor</taxon>
    </lineage>
</organism>
<gene>
    <name evidence="19" type="ORF">MUCCIDRAFT_108653</name>
</gene>
<keyword evidence="11" id="KW-0995">Kinetochore</keyword>
<proteinExistence type="inferred from homology"/>
<reference evidence="19 20" key="1">
    <citation type="submission" date="2015-06" db="EMBL/GenBank/DDBJ databases">
        <title>Expansion of signal transduction pathways in fungi by whole-genome duplication.</title>
        <authorList>
            <consortium name="DOE Joint Genome Institute"/>
            <person name="Corrochano L.M."/>
            <person name="Kuo A."/>
            <person name="Marcet-Houben M."/>
            <person name="Polaino S."/>
            <person name="Salamov A."/>
            <person name="Villalobos J.M."/>
            <person name="Alvarez M.I."/>
            <person name="Avalos J."/>
            <person name="Benito E.P."/>
            <person name="Benoit I."/>
            <person name="Burger G."/>
            <person name="Camino L.P."/>
            <person name="Canovas D."/>
            <person name="Cerda-Olmedo E."/>
            <person name="Cheng J.-F."/>
            <person name="Dominguez A."/>
            <person name="Elias M."/>
            <person name="Eslava A.P."/>
            <person name="Glaser F."/>
            <person name="Grimwood J."/>
            <person name="Gutierrez G."/>
            <person name="Heitman J."/>
            <person name="Henrissat B."/>
            <person name="Iturriaga E.A."/>
            <person name="Lang B.F."/>
            <person name="Lavin J.L."/>
            <person name="Lee S."/>
            <person name="Li W."/>
            <person name="Lindquist E."/>
            <person name="Lopez-Garcia S."/>
            <person name="Luque E.M."/>
            <person name="Marcos A.T."/>
            <person name="Martin J."/>
            <person name="Mccluskey K."/>
            <person name="Medina H.R."/>
            <person name="Miralles-Duran A."/>
            <person name="Miyazaki A."/>
            <person name="Munoz-Torres E."/>
            <person name="Oguiza J.A."/>
            <person name="Ohm R."/>
            <person name="Olmedo M."/>
            <person name="Orejas M."/>
            <person name="Ortiz-Castellanos L."/>
            <person name="Pisabarro A.G."/>
            <person name="Rodriguez-Romero J."/>
            <person name="Ruiz-Herrera J."/>
            <person name="Ruiz-Vazquez R."/>
            <person name="Sanz C."/>
            <person name="Schackwitz W."/>
            <person name="Schmutz J."/>
            <person name="Shahriari M."/>
            <person name="Shelest E."/>
            <person name="Silva-Franco F."/>
            <person name="Soanes D."/>
            <person name="Syed K."/>
            <person name="Tagua V.G."/>
            <person name="Talbot N.J."/>
            <person name="Thon M."/>
            <person name="De Vries R.P."/>
            <person name="Wiebenga A."/>
            <person name="Yadav J.S."/>
            <person name="Braun E.L."/>
            <person name="Baker S."/>
            <person name="Garre V."/>
            <person name="Horwitz B."/>
            <person name="Torres-Martinez S."/>
            <person name="Idnurm A."/>
            <person name="Herrera-Estrella A."/>
            <person name="Gabaldon T."/>
            <person name="Grigoriev I.V."/>
        </authorList>
    </citation>
    <scope>NUCLEOTIDE SEQUENCE [LARGE SCALE GENOMIC DNA]</scope>
    <source>
        <strain evidence="19 20">CBS 277.49</strain>
    </source>
</reference>
<keyword evidence="6" id="KW-0963">Cytoplasm</keyword>
<dbReference type="GO" id="GO:0051301">
    <property type="term" value="P:cell division"/>
    <property type="evidence" value="ECO:0007669"/>
    <property type="project" value="UniProtKB-KW"/>
</dbReference>
<keyword evidence="15" id="KW-0137">Centromere</keyword>
<evidence type="ECO:0000313" key="19">
    <source>
        <dbReference type="EMBL" id="OAD04822.1"/>
    </source>
</evidence>
<keyword evidence="13" id="KW-0539">Nucleus</keyword>
<keyword evidence="10" id="KW-0159">Chromosome partition</keyword>
<evidence type="ECO:0000256" key="2">
    <source>
        <dbReference type="ARBA" id="ARBA00004186"/>
    </source>
</evidence>
<feature type="compositionally biased region" description="Polar residues" evidence="18">
    <location>
        <begin position="95"/>
        <end position="104"/>
    </location>
</feature>